<keyword evidence="2 4" id="KW-0479">Metal-binding</keyword>
<name>A0A928W058_9CYAN</name>
<dbReference type="RefSeq" id="WP_264322627.1">
    <property type="nucleotide sequence ID" value="NZ_JADEXN010000363.1"/>
</dbReference>
<comment type="similarity">
    <text evidence="1">Belongs to the carotenoid oxygenase family.</text>
</comment>
<evidence type="ECO:0000313" key="5">
    <source>
        <dbReference type="EMBL" id="MBE9042468.1"/>
    </source>
</evidence>
<dbReference type="InterPro" id="IPR011048">
    <property type="entry name" value="Haem_d1_sf"/>
</dbReference>
<dbReference type="GO" id="GO:0046872">
    <property type="term" value="F:metal ion binding"/>
    <property type="evidence" value="ECO:0007669"/>
    <property type="project" value="UniProtKB-KW"/>
</dbReference>
<dbReference type="GO" id="GO:0010436">
    <property type="term" value="F:carotenoid dioxygenase activity"/>
    <property type="evidence" value="ECO:0007669"/>
    <property type="project" value="TreeGrafter"/>
</dbReference>
<dbReference type="AlphaFoldDB" id="A0A928W058"/>
<dbReference type="InterPro" id="IPR004294">
    <property type="entry name" value="Carotenoid_Oase"/>
</dbReference>
<dbReference type="Proteomes" id="UP000621799">
    <property type="component" value="Unassembled WGS sequence"/>
</dbReference>
<comment type="cofactor">
    <cofactor evidence="4">
        <name>Fe(2+)</name>
        <dbReference type="ChEBI" id="CHEBI:29033"/>
    </cofactor>
    <text evidence="4">Binds 1 Fe(2+) ion per subunit.</text>
</comment>
<keyword evidence="3 4" id="KW-0408">Iron</keyword>
<comment type="caution">
    <text evidence="5">The sequence shown here is derived from an EMBL/GenBank/DDBJ whole genome shotgun (WGS) entry which is preliminary data.</text>
</comment>
<protein>
    <submittedName>
        <fullName evidence="5">Carotenoid oxygenase family protein</fullName>
    </submittedName>
</protein>
<accession>A0A928W058</accession>
<sequence>MQAIDPVLRSNSDPAPNQAWKKAVGHTGVEFAPTPLKVVSGQVPSGLRGSLYRNGPARLERGGRRVGHWFDGDGAMLGVHFKDDGATGVYRFVQTQSYLADQRARTLTCGSYGMVPPKPKLLSMLKPVRQLLKNPASVSALALSDRVLALWDQGHPYVLDPQTLETRGQETLGELQEHQPYAAHYKRDWQTGEIYNFGLTYGMSATLNVYRSNPTGRIEQQTAIDLGCLPIVHDFIIAGRYLVFFICPVRLNPIPIVTHRKSFSDCLSWQPELGTQILILDRETLKVVSRSQTDPWYLWHFGNGYVDTDGSIVGDMVRYEDFKTNDYLKEVGLLDIKTAAPGTLWQFRIDPKSAKVMEMVEVLPLGGEFPVVSPHEVGQHSRYTYLSTFRPGADISRDLWGTISRFDYRTGKATIVEMGKNHYPTEPIYAPDAENPDRGWILTVVFDGDRNKSEVWVFDAERLDGEPACKLALPGIIPIGYHGTWKPA</sequence>
<evidence type="ECO:0000256" key="3">
    <source>
        <dbReference type="ARBA" id="ARBA00023004"/>
    </source>
</evidence>
<dbReference type="SUPFAM" id="SSF51004">
    <property type="entry name" value="C-terminal (heme d1) domain of cytochrome cd1-nitrite reductase"/>
    <property type="match status" value="1"/>
</dbReference>
<dbReference type="GO" id="GO:0016121">
    <property type="term" value="P:carotene catabolic process"/>
    <property type="evidence" value="ECO:0007669"/>
    <property type="project" value="TreeGrafter"/>
</dbReference>
<evidence type="ECO:0000256" key="1">
    <source>
        <dbReference type="ARBA" id="ARBA00006787"/>
    </source>
</evidence>
<proteinExistence type="inferred from homology"/>
<gene>
    <name evidence="5" type="ORF">IQ235_16980</name>
</gene>
<feature type="binding site" evidence="4">
    <location>
        <position position="233"/>
    </location>
    <ligand>
        <name>Fe cation</name>
        <dbReference type="ChEBI" id="CHEBI:24875"/>
        <note>catalytic</note>
    </ligand>
</feature>
<feature type="binding site" evidence="4">
    <location>
        <position position="184"/>
    </location>
    <ligand>
        <name>Fe cation</name>
        <dbReference type="ChEBI" id="CHEBI:24875"/>
        <note>catalytic</note>
    </ligand>
</feature>
<dbReference type="PANTHER" id="PTHR10543">
    <property type="entry name" value="BETA-CAROTENE DIOXYGENASE"/>
    <property type="match status" value="1"/>
</dbReference>
<reference evidence="5" key="1">
    <citation type="submission" date="2020-10" db="EMBL/GenBank/DDBJ databases">
        <authorList>
            <person name="Castelo-Branco R."/>
            <person name="Eusebio N."/>
            <person name="Adriana R."/>
            <person name="Vieira A."/>
            <person name="Brugerolle De Fraissinette N."/>
            <person name="Rezende De Castro R."/>
            <person name="Schneider M.P."/>
            <person name="Vasconcelos V."/>
            <person name="Leao P.N."/>
        </authorList>
    </citation>
    <scope>NUCLEOTIDE SEQUENCE</scope>
    <source>
        <strain evidence="5">LEGE 11467</strain>
    </source>
</reference>
<dbReference type="Pfam" id="PF03055">
    <property type="entry name" value="RPE65"/>
    <property type="match status" value="1"/>
</dbReference>
<evidence type="ECO:0000256" key="2">
    <source>
        <dbReference type="ARBA" id="ARBA00022723"/>
    </source>
</evidence>
<feature type="binding site" evidence="4">
    <location>
        <position position="300"/>
    </location>
    <ligand>
        <name>Fe cation</name>
        <dbReference type="ChEBI" id="CHEBI:24875"/>
        <note>catalytic</note>
    </ligand>
</feature>
<keyword evidence="6" id="KW-1185">Reference proteome</keyword>
<evidence type="ECO:0000313" key="6">
    <source>
        <dbReference type="Proteomes" id="UP000621799"/>
    </source>
</evidence>
<feature type="binding site" evidence="4">
    <location>
        <position position="482"/>
    </location>
    <ligand>
        <name>Fe cation</name>
        <dbReference type="ChEBI" id="CHEBI:24875"/>
        <note>catalytic</note>
    </ligand>
</feature>
<dbReference type="PANTHER" id="PTHR10543:SF139">
    <property type="entry name" value="DIOXYGENASE"/>
    <property type="match status" value="1"/>
</dbReference>
<dbReference type="EMBL" id="JADEXN010000363">
    <property type="protein sequence ID" value="MBE9042468.1"/>
    <property type="molecule type" value="Genomic_DNA"/>
</dbReference>
<evidence type="ECO:0000256" key="4">
    <source>
        <dbReference type="PIRSR" id="PIRSR604294-1"/>
    </source>
</evidence>
<organism evidence="5 6">
    <name type="scientific">Zarconia navalis LEGE 11467</name>
    <dbReference type="NCBI Taxonomy" id="1828826"/>
    <lineage>
        <taxon>Bacteria</taxon>
        <taxon>Bacillati</taxon>
        <taxon>Cyanobacteriota</taxon>
        <taxon>Cyanophyceae</taxon>
        <taxon>Oscillatoriophycideae</taxon>
        <taxon>Oscillatoriales</taxon>
        <taxon>Oscillatoriales incertae sedis</taxon>
        <taxon>Zarconia</taxon>
        <taxon>Zarconia navalis</taxon>
    </lineage>
</organism>